<dbReference type="OrthoDB" id="9801912at2"/>
<protein>
    <submittedName>
        <fullName evidence="7">Oligopeptide ABC transporter substrate-binding protein OppA</fullName>
    </submittedName>
</protein>
<feature type="signal peptide" evidence="5">
    <location>
        <begin position="1"/>
        <end position="25"/>
    </location>
</feature>
<dbReference type="Proteomes" id="UP000242175">
    <property type="component" value="Chromosome small"/>
</dbReference>
<dbReference type="PANTHER" id="PTHR30290">
    <property type="entry name" value="PERIPLASMIC BINDING COMPONENT OF ABC TRANSPORTER"/>
    <property type="match status" value="1"/>
</dbReference>
<dbReference type="Gene3D" id="3.40.190.10">
    <property type="entry name" value="Periplasmic binding protein-like II"/>
    <property type="match status" value="1"/>
</dbReference>
<evidence type="ECO:0000259" key="6">
    <source>
        <dbReference type="Pfam" id="PF00496"/>
    </source>
</evidence>
<dbReference type="GO" id="GO:0015833">
    <property type="term" value="P:peptide transport"/>
    <property type="evidence" value="ECO:0007669"/>
    <property type="project" value="TreeGrafter"/>
</dbReference>
<organism evidence="7 8">
    <name type="scientific">Paraphotobacterium marinum</name>
    <dbReference type="NCBI Taxonomy" id="1755811"/>
    <lineage>
        <taxon>Bacteria</taxon>
        <taxon>Pseudomonadati</taxon>
        <taxon>Pseudomonadota</taxon>
        <taxon>Gammaproteobacteria</taxon>
        <taxon>Vibrionales</taxon>
        <taxon>Vibrionaceae</taxon>
        <taxon>Paraphotobacterium</taxon>
    </lineage>
</organism>
<dbReference type="KEGG" id="pmai:CF386_09070"/>
<evidence type="ECO:0000256" key="5">
    <source>
        <dbReference type="SAM" id="SignalP"/>
    </source>
</evidence>
<dbReference type="CDD" id="cd08504">
    <property type="entry name" value="PBP2_OppA"/>
    <property type="match status" value="1"/>
</dbReference>
<dbReference type="PANTHER" id="PTHR30290:SF10">
    <property type="entry name" value="PERIPLASMIC OLIGOPEPTIDE-BINDING PROTEIN-RELATED"/>
    <property type="match status" value="1"/>
</dbReference>
<comment type="subcellular location">
    <subcellularLocation>
        <location evidence="1">Cell envelope</location>
    </subcellularLocation>
</comment>
<dbReference type="Gene3D" id="3.90.76.10">
    <property type="entry name" value="Dipeptide-binding Protein, Domain 1"/>
    <property type="match status" value="1"/>
</dbReference>
<dbReference type="Gene3D" id="3.10.105.10">
    <property type="entry name" value="Dipeptide-binding Protein, Domain 3"/>
    <property type="match status" value="1"/>
</dbReference>
<dbReference type="Pfam" id="PF00496">
    <property type="entry name" value="SBP_bac_5"/>
    <property type="match status" value="1"/>
</dbReference>
<dbReference type="SUPFAM" id="SSF53850">
    <property type="entry name" value="Periplasmic binding protein-like II"/>
    <property type="match status" value="1"/>
</dbReference>
<sequence length="543" mass="61331">MNTTQFNKKILAITIPLIFSTGVIAANVPDGITLSPTQNLIIGNGSEPETLDPSLAQDNVSLEVVNDLFETLVTWNKSGNKIIPGQARSWEVSQDGKTITFHLRKNLKWSDGTPLTASDFVYSIRRLADPKTGSPKQTDISDLGILNGQKVVKGELPITTLGVEAPDQTTLVVKISKPLPYAIQFFTQSDFAPLPEKIISKWGSKWTKPEHIISNGAYQLQQHVINDSIVSVRNPYYWDNKDTVINKVTYLPANEQTEEKMFRTNQIDWTFTIPAGIPFEKLKNEYKEQLVTMPQLGNYFYDLNLTKKKFQDVRVRKALSLLVDRDAIANKILKTGVTPTNLFLPKAMSGWVHPSNKLDKMSYDEKVTQAKALLKEAGYSAKKPLKIHLVYNTMENHKLIAQAIASMWSQAGVKVKLDNMEWKTFLEFRRNPKNNWDVVRDGTYASINDPTNILISYTTGDPGNISHFSDKAYDALYQKAKSNLNKQDRANQMGDLADILSDEQPAIQIYSYVQNKLIKPYVGGFHGNPFLYWPTKNLYIIKH</sequence>
<evidence type="ECO:0000256" key="4">
    <source>
        <dbReference type="ARBA" id="ARBA00022729"/>
    </source>
</evidence>
<evidence type="ECO:0000256" key="3">
    <source>
        <dbReference type="ARBA" id="ARBA00022448"/>
    </source>
</evidence>
<keyword evidence="3" id="KW-0813">Transport</keyword>
<dbReference type="PROSITE" id="PS01040">
    <property type="entry name" value="SBP_BACTERIAL_5"/>
    <property type="match status" value="1"/>
</dbReference>
<comment type="similarity">
    <text evidence="2">Belongs to the bacterial solute-binding protein 5 family.</text>
</comment>
<dbReference type="FunFam" id="3.90.76.10:FF:000001">
    <property type="entry name" value="Oligopeptide ABC transporter substrate-binding protein"/>
    <property type="match status" value="1"/>
</dbReference>
<feature type="domain" description="Solute-binding protein family 5" evidence="6">
    <location>
        <begin position="81"/>
        <end position="461"/>
    </location>
</feature>
<evidence type="ECO:0000313" key="8">
    <source>
        <dbReference type="Proteomes" id="UP000242175"/>
    </source>
</evidence>
<dbReference type="PIRSF" id="PIRSF002741">
    <property type="entry name" value="MppA"/>
    <property type="match status" value="1"/>
</dbReference>
<accession>A0A220VGB8</accession>
<dbReference type="InterPro" id="IPR030678">
    <property type="entry name" value="Peptide/Ni-bd"/>
</dbReference>
<dbReference type="InterPro" id="IPR039424">
    <property type="entry name" value="SBP_5"/>
</dbReference>
<dbReference type="RefSeq" id="WP_089074120.1">
    <property type="nucleotide sequence ID" value="NZ_CBCSAM010000002.1"/>
</dbReference>
<dbReference type="AlphaFoldDB" id="A0A220VGB8"/>
<gene>
    <name evidence="7" type="ORF">CF386_09070</name>
</gene>
<dbReference type="InterPro" id="IPR023765">
    <property type="entry name" value="SBP_5_CS"/>
</dbReference>
<dbReference type="GO" id="GO:0030288">
    <property type="term" value="C:outer membrane-bounded periplasmic space"/>
    <property type="evidence" value="ECO:0007669"/>
    <property type="project" value="TreeGrafter"/>
</dbReference>
<keyword evidence="4 5" id="KW-0732">Signal</keyword>
<dbReference type="InterPro" id="IPR000914">
    <property type="entry name" value="SBP_5_dom"/>
</dbReference>
<evidence type="ECO:0000256" key="2">
    <source>
        <dbReference type="ARBA" id="ARBA00005695"/>
    </source>
</evidence>
<evidence type="ECO:0000256" key="1">
    <source>
        <dbReference type="ARBA" id="ARBA00004196"/>
    </source>
</evidence>
<proteinExistence type="inferred from homology"/>
<dbReference type="GO" id="GO:1904680">
    <property type="term" value="F:peptide transmembrane transporter activity"/>
    <property type="evidence" value="ECO:0007669"/>
    <property type="project" value="TreeGrafter"/>
</dbReference>
<evidence type="ECO:0000313" key="7">
    <source>
        <dbReference type="EMBL" id="ASK79212.1"/>
    </source>
</evidence>
<name>A0A220VGB8_9GAMM</name>
<dbReference type="EMBL" id="CP022356">
    <property type="protein sequence ID" value="ASK79212.1"/>
    <property type="molecule type" value="Genomic_DNA"/>
</dbReference>
<feature type="chain" id="PRO_5012758828" evidence="5">
    <location>
        <begin position="26"/>
        <end position="543"/>
    </location>
</feature>
<dbReference type="GO" id="GO:0043190">
    <property type="term" value="C:ATP-binding cassette (ABC) transporter complex"/>
    <property type="evidence" value="ECO:0007669"/>
    <property type="project" value="InterPro"/>
</dbReference>
<reference evidence="7 8" key="1">
    <citation type="journal article" date="2016" name="Int. J. Syst. Evol. Microbiol.">
        <title>Paraphotobacterium marinum gen. nov., sp. nov., a member of the family Vibrionaceae, isolated from surface seawater.</title>
        <authorList>
            <person name="Huang Z."/>
            <person name="Dong C."/>
            <person name="Shao Z."/>
        </authorList>
    </citation>
    <scope>NUCLEOTIDE SEQUENCE [LARGE SCALE GENOMIC DNA]</scope>
    <source>
        <strain evidence="7 8">NSCS20N07D</strain>
    </source>
</reference>
<keyword evidence="8" id="KW-1185">Reference proteome</keyword>